<dbReference type="Proteomes" id="UP000887540">
    <property type="component" value="Unplaced"/>
</dbReference>
<keyword evidence="1" id="KW-1185">Reference proteome</keyword>
<name>A0A914CUK3_9BILA</name>
<protein>
    <submittedName>
        <fullName evidence="2">Uncharacterized protein</fullName>
    </submittedName>
</protein>
<accession>A0A914CUK3</accession>
<reference evidence="2" key="1">
    <citation type="submission" date="2022-11" db="UniProtKB">
        <authorList>
            <consortium name="WormBaseParasite"/>
        </authorList>
    </citation>
    <scope>IDENTIFICATION</scope>
</reference>
<organism evidence="1 2">
    <name type="scientific">Acrobeloides nanus</name>
    <dbReference type="NCBI Taxonomy" id="290746"/>
    <lineage>
        <taxon>Eukaryota</taxon>
        <taxon>Metazoa</taxon>
        <taxon>Ecdysozoa</taxon>
        <taxon>Nematoda</taxon>
        <taxon>Chromadorea</taxon>
        <taxon>Rhabditida</taxon>
        <taxon>Tylenchina</taxon>
        <taxon>Cephalobomorpha</taxon>
        <taxon>Cephaloboidea</taxon>
        <taxon>Cephalobidae</taxon>
        <taxon>Acrobeloides</taxon>
    </lineage>
</organism>
<evidence type="ECO:0000313" key="2">
    <source>
        <dbReference type="WBParaSite" id="ACRNAN_scaffold14857.g20393.t1"/>
    </source>
</evidence>
<dbReference type="AlphaFoldDB" id="A0A914CUK3"/>
<evidence type="ECO:0000313" key="1">
    <source>
        <dbReference type="Proteomes" id="UP000887540"/>
    </source>
</evidence>
<dbReference type="WBParaSite" id="ACRNAN_scaffold14857.g20393.t1">
    <property type="protein sequence ID" value="ACRNAN_scaffold14857.g20393.t1"/>
    <property type="gene ID" value="ACRNAN_scaffold14857.g20393"/>
</dbReference>
<proteinExistence type="predicted"/>
<sequence>MVALEEVFDLIDAAHAKTKHGGRDILKYACKNFAGIPQEAFQMYLNLCEQCELKKARVKKGLVVKPILSEEMNSRSQLDLIDMQAQKYQGFKYVIAYQSKVGEDEAEMLSIKLRTGELVRLKKKVEPMVENELEEEEDDKSEAKMKVDEEDFSNLSASELLAKRRELLEEIRGKIASAAHALTINPYENVCIDRLGTK</sequence>